<organism evidence="1 2">
    <name type="scientific">Aequorivita aurantiaca</name>
    <dbReference type="NCBI Taxonomy" id="3053356"/>
    <lineage>
        <taxon>Bacteria</taxon>
        <taxon>Pseudomonadati</taxon>
        <taxon>Bacteroidota</taxon>
        <taxon>Flavobacteriia</taxon>
        <taxon>Flavobacteriales</taxon>
        <taxon>Flavobacteriaceae</taxon>
        <taxon>Aequorivita</taxon>
    </lineage>
</organism>
<evidence type="ECO:0000313" key="1">
    <source>
        <dbReference type="EMBL" id="MDN3724709.1"/>
    </source>
</evidence>
<dbReference type="Proteomes" id="UP001244787">
    <property type="component" value="Unassembled WGS sequence"/>
</dbReference>
<gene>
    <name evidence="1" type="ORF">QRD02_09965</name>
</gene>
<dbReference type="EMBL" id="JAUGQQ010000006">
    <property type="protein sequence ID" value="MDN3724709.1"/>
    <property type="molecule type" value="Genomic_DNA"/>
</dbReference>
<proteinExistence type="predicted"/>
<comment type="caution">
    <text evidence="1">The sequence shown here is derived from an EMBL/GenBank/DDBJ whole genome shotgun (WGS) entry which is preliminary data.</text>
</comment>
<accession>A0ABT8DIU5</accession>
<reference evidence="1 2" key="1">
    <citation type="submission" date="2023-06" db="EMBL/GenBank/DDBJ databases">
        <authorList>
            <person name="Ye Y.-Q."/>
            <person name="Du Z.-J."/>
        </authorList>
    </citation>
    <scope>NUCLEOTIDE SEQUENCE [LARGE SCALE GENOMIC DNA]</scope>
    <source>
        <strain evidence="1 2">SDUM287046</strain>
    </source>
</reference>
<name>A0ABT8DIU5_9FLAO</name>
<keyword evidence="2" id="KW-1185">Reference proteome</keyword>
<sequence>MKKLIMIALFAGFLTVTLTSCREQKTQKEAVIEEMQDKGADVKIKDDGDKIKMETEDEKAKIKTDDEGNVKIKVKDKE</sequence>
<evidence type="ECO:0000313" key="2">
    <source>
        <dbReference type="Proteomes" id="UP001244787"/>
    </source>
</evidence>
<protein>
    <recommendedName>
        <fullName evidence="3">YtxH domain-containing protein</fullName>
    </recommendedName>
</protein>
<evidence type="ECO:0008006" key="3">
    <source>
        <dbReference type="Google" id="ProtNLM"/>
    </source>
</evidence>
<dbReference type="PROSITE" id="PS51257">
    <property type="entry name" value="PROKAR_LIPOPROTEIN"/>
    <property type="match status" value="1"/>
</dbReference>
<dbReference type="RefSeq" id="WP_290254798.1">
    <property type="nucleotide sequence ID" value="NZ_JAUGQQ010000006.1"/>
</dbReference>